<dbReference type="Pfam" id="PF00534">
    <property type="entry name" value="Glycos_transf_1"/>
    <property type="match status" value="1"/>
</dbReference>
<dbReference type="SUPFAM" id="SSF53756">
    <property type="entry name" value="UDP-Glycosyltransferase/glycogen phosphorylase"/>
    <property type="match status" value="1"/>
</dbReference>
<gene>
    <name evidence="2" type="ORF">GCM10008919_09190</name>
</gene>
<proteinExistence type="predicted"/>
<feature type="domain" description="Glycosyl transferase family 1" evidence="1">
    <location>
        <begin position="204"/>
        <end position="355"/>
    </location>
</feature>
<accession>A0ABN0T035</accession>
<keyword evidence="3" id="KW-1185">Reference proteome</keyword>
<dbReference type="Proteomes" id="UP001500399">
    <property type="component" value="Unassembled WGS sequence"/>
</dbReference>
<sequence>MVTAAFVLDLSNSWLGGVNYYRNLLTVISRYASDDIRVKVFLPKGQDIDAFRDLSRTVEFVYISFPARWTFPWFVRKLWMKFFHEDRFLARLLRRHGVDVLSHAPDSVRCPGVENIAWIPDFQHKYLPEFFSQEERSFLDAKFERIAACMDKVILSSEAAKDDFIKYYPQYKEKARVLHFAPVLDFDLPKQVNAVEEKYGITGKYFFLPNQYWKHKNHKVVLKALHLLKEEGKFVRVVSTGNTSDYRAPAYFAEIEAFVEAHELGDRYLILGMIPYADVQALAEGSLGYINPSFFEGWSTTVEEAKYRGKPILLSDLKVHREQAPSKGVFFHPNDAEDLAKKMWELWRQPTLHEDVDVLKRRNEAALQKFAQDYCDIVQTSR</sequence>
<protein>
    <submittedName>
        <fullName evidence="2">Glycosyltransferase family 1 protein</fullName>
    </submittedName>
</protein>
<dbReference type="PANTHER" id="PTHR46401">
    <property type="entry name" value="GLYCOSYLTRANSFERASE WBBK-RELATED"/>
    <property type="match status" value="1"/>
</dbReference>
<reference evidence="2 3" key="1">
    <citation type="journal article" date="2019" name="Int. J. Syst. Evol. Microbiol.">
        <title>The Global Catalogue of Microorganisms (GCM) 10K type strain sequencing project: providing services to taxonomists for standard genome sequencing and annotation.</title>
        <authorList>
            <consortium name="The Broad Institute Genomics Platform"/>
            <consortium name="The Broad Institute Genome Sequencing Center for Infectious Disease"/>
            <person name="Wu L."/>
            <person name="Ma J."/>
        </authorList>
    </citation>
    <scope>NUCLEOTIDE SEQUENCE [LARGE SCALE GENOMIC DNA]</scope>
    <source>
        <strain evidence="2 3">JCM 8542</strain>
    </source>
</reference>
<dbReference type="EMBL" id="BAAACR010000005">
    <property type="protein sequence ID" value="GAA0208044.1"/>
    <property type="molecule type" value="Genomic_DNA"/>
</dbReference>
<evidence type="ECO:0000259" key="1">
    <source>
        <dbReference type="Pfam" id="PF00534"/>
    </source>
</evidence>
<dbReference type="Gene3D" id="3.40.50.2000">
    <property type="entry name" value="Glycogen Phosphorylase B"/>
    <property type="match status" value="1"/>
</dbReference>
<evidence type="ECO:0000313" key="3">
    <source>
        <dbReference type="Proteomes" id="UP001500399"/>
    </source>
</evidence>
<comment type="caution">
    <text evidence="2">The sequence shown here is derived from an EMBL/GenBank/DDBJ whole genome shotgun (WGS) entry which is preliminary data.</text>
</comment>
<dbReference type="PANTHER" id="PTHR46401:SF8">
    <property type="entry name" value="BLL6006 PROTEIN"/>
    <property type="match status" value="1"/>
</dbReference>
<organism evidence="2 3">
    <name type="scientific">Selenomonas dianae</name>
    <dbReference type="NCBI Taxonomy" id="135079"/>
    <lineage>
        <taxon>Bacteria</taxon>
        <taxon>Bacillati</taxon>
        <taxon>Bacillota</taxon>
        <taxon>Negativicutes</taxon>
        <taxon>Selenomonadales</taxon>
        <taxon>Selenomonadaceae</taxon>
        <taxon>Selenomonas</taxon>
    </lineage>
</organism>
<name>A0ABN0T035_9FIRM</name>
<dbReference type="InterPro" id="IPR001296">
    <property type="entry name" value="Glyco_trans_1"/>
</dbReference>
<evidence type="ECO:0000313" key="2">
    <source>
        <dbReference type="EMBL" id="GAA0208044.1"/>
    </source>
</evidence>
<dbReference type="CDD" id="cd03809">
    <property type="entry name" value="GT4_MtfB-like"/>
    <property type="match status" value="1"/>
</dbReference>